<evidence type="ECO:0000256" key="1">
    <source>
        <dbReference type="ARBA" id="ARBA00022723"/>
    </source>
</evidence>
<protein>
    <recommendedName>
        <fullName evidence="6">RING-type domain-containing protein</fullName>
    </recommendedName>
</protein>
<dbReference type="GO" id="GO:0031624">
    <property type="term" value="F:ubiquitin conjugating enzyme binding"/>
    <property type="evidence" value="ECO:0007669"/>
    <property type="project" value="TreeGrafter"/>
</dbReference>
<dbReference type="InterPro" id="IPR001841">
    <property type="entry name" value="Znf_RING"/>
</dbReference>
<dbReference type="Pfam" id="PF21362">
    <property type="entry name" value="Sina_RING"/>
    <property type="match status" value="1"/>
</dbReference>
<dbReference type="GO" id="GO:0005737">
    <property type="term" value="C:cytoplasm"/>
    <property type="evidence" value="ECO:0007669"/>
    <property type="project" value="TreeGrafter"/>
</dbReference>
<organism evidence="7">
    <name type="scientific">Graphocephala atropunctata</name>
    <dbReference type="NCBI Taxonomy" id="36148"/>
    <lineage>
        <taxon>Eukaryota</taxon>
        <taxon>Metazoa</taxon>
        <taxon>Ecdysozoa</taxon>
        <taxon>Arthropoda</taxon>
        <taxon>Hexapoda</taxon>
        <taxon>Insecta</taxon>
        <taxon>Pterygota</taxon>
        <taxon>Neoptera</taxon>
        <taxon>Paraneoptera</taxon>
        <taxon>Hemiptera</taxon>
        <taxon>Auchenorrhyncha</taxon>
        <taxon>Membracoidea</taxon>
        <taxon>Cicadellidae</taxon>
        <taxon>Cicadellinae</taxon>
        <taxon>Cicadellini</taxon>
        <taxon>Graphocephala</taxon>
    </lineage>
</organism>
<dbReference type="InterPro" id="IPR004162">
    <property type="entry name" value="SINA-like_animal"/>
</dbReference>
<name>A0A1B6KWV6_9HEMI</name>
<feature type="region of interest" description="Disordered" evidence="5">
    <location>
        <begin position="80"/>
        <end position="104"/>
    </location>
</feature>
<dbReference type="GO" id="GO:0043161">
    <property type="term" value="P:proteasome-mediated ubiquitin-dependent protein catabolic process"/>
    <property type="evidence" value="ECO:0007669"/>
    <property type="project" value="TreeGrafter"/>
</dbReference>
<keyword evidence="1" id="KW-0479">Metal-binding</keyword>
<dbReference type="Gene3D" id="3.30.40.10">
    <property type="entry name" value="Zinc/RING finger domain, C3HC4 (zinc finger)"/>
    <property type="match status" value="1"/>
</dbReference>
<gene>
    <name evidence="7" type="ORF">g.14037</name>
</gene>
<evidence type="ECO:0000256" key="2">
    <source>
        <dbReference type="ARBA" id="ARBA00022771"/>
    </source>
</evidence>
<evidence type="ECO:0000256" key="5">
    <source>
        <dbReference type="SAM" id="MobiDB-lite"/>
    </source>
</evidence>
<feature type="compositionally biased region" description="Polar residues" evidence="5">
    <location>
        <begin position="80"/>
        <end position="97"/>
    </location>
</feature>
<dbReference type="PROSITE" id="PS50089">
    <property type="entry name" value="ZF_RING_2"/>
    <property type="match status" value="1"/>
</dbReference>
<proteinExistence type="predicted"/>
<sequence>MSNFYYELDLESILQCPVCFELPANIIYLCRVGHHMCERCRRRLTNCPTCQSAMTGARNFLAEALISKFSMFKGSGDGPLNNNMVSNSEGQPDSSTPAPAELQDNPDQLPALPLAAGEYRCLLESCRNRKPLPNAHLFKHIQTIHAHLFDKFQNKTATFSHNFENFYLNRGKRKYHRAFHVSNMGIFFLNLELLEDSYLNCWITSPLPYFKVKRFQYQIHFIKEEDDVKVTFLSQVGSNLKELDWLLKRGQVMIIPPTTHNLTPGEFFSLEIKIVYTSASSSSGSSVLII</sequence>
<evidence type="ECO:0000256" key="3">
    <source>
        <dbReference type="ARBA" id="ARBA00022833"/>
    </source>
</evidence>
<dbReference type="AlphaFoldDB" id="A0A1B6KWV6"/>
<evidence type="ECO:0000256" key="4">
    <source>
        <dbReference type="PROSITE-ProRule" id="PRU00175"/>
    </source>
</evidence>
<accession>A0A1B6KWV6</accession>
<reference evidence="7" key="1">
    <citation type="submission" date="2015-11" db="EMBL/GenBank/DDBJ databases">
        <title>De novo transcriptome assembly of four potential Pierce s Disease insect vectors from Arizona vineyards.</title>
        <authorList>
            <person name="Tassone E.E."/>
        </authorList>
    </citation>
    <scope>NUCLEOTIDE SEQUENCE</scope>
</reference>
<evidence type="ECO:0000259" key="6">
    <source>
        <dbReference type="PROSITE" id="PS50089"/>
    </source>
</evidence>
<dbReference type="GO" id="GO:0061630">
    <property type="term" value="F:ubiquitin protein ligase activity"/>
    <property type="evidence" value="ECO:0007669"/>
    <property type="project" value="TreeGrafter"/>
</dbReference>
<dbReference type="PANTHER" id="PTHR45877:SF2">
    <property type="entry name" value="E3 UBIQUITIN-PROTEIN LIGASE SINA-RELATED"/>
    <property type="match status" value="1"/>
</dbReference>
<feature type="domain" description="RING-type" evidence="6">
    <location>
        <begin position="16"/>
        <end position="51"/>
    </location>
</feature>
<evidence type="ECO:0000313" key="7">
    <source>
        <dbReference type="EMBL" id="JAT15714.1"/>
    </source>
</evidence>
<dbReference type="SUPFAM" id="SSF57850">
    <property type="entry name" value="RING/U-box"/>
    <property type="match status" value="1"/>
</dbReference>
<dbReference type="PANTHER" id="PTHR45877">
    <property type="entry name" value="E3 UBIQUITIN-PROTEIN LIGASE SIAH2"/>
    <property type="match status" value="1"/>
</dbReference>
<dbReference type="GO" id="GO:0008270">
    <property type="term" value="F:zinc ion binding"/>
    <property type="evidence" value="ECO:0007669"/>
    <property type="project" value="UniProtKB-KW"/>
</dbReference>
<keyword evidence="2 4" id="KW-0863">Zinc-finger</keyword>
<keyword evidence="3" id="KW-0862">Zinc</keyword>
<dbReference type="InterPro" id="IPR049548">
    <property type="entry name" value="Sina-like_RING"/>
</dbReference>
<dbReference type="InterPro" id="IPR013083">
    <property type="entry name" value="Znf_RING/FYVE/PHD"/>
</dbReference>
<dbReference type="EMBL" id="GEBQ01024263">
    <property type="protein sequence ID" value="JAT15714.1"/>
    <property type="molecule type" value="Transcribed_RNA"/>
</dbReference>